<dbReference type="Pfam" id="PF03106">
    <property type="entry name" value="WRKY"/>
    <property type="match status" value="1"/>
</dbReference>
<dbReference type="GO" id="GO:0043565">
    <property type="term" value="F:sequence-specific DNA binding"/>
    <property type="evidence" value="ECO:0007669"/>
    <property type="project" value="InterPro"/>
</dbReference>
<dbReference type="SMART" id="SM00774">
    <property type="entry name" value="WRKY"/>
    <property type="match status" value="1"/>
</dbReference>
<keyword evidence="5" id="KW-0539">Nucleus</keyword>
<keyword evidence="3" id="KW-0238">DNA-binding</keyword>
<accession>S5CKH3</accession>
<sequence>MKEGAGVCASVNEAAQSSFRQAHHLFSCISDHKNQKRSIQEVSLIAQGAIKEFNNLLTLLDESTKSNPKRIRKGPLPLFQYDINPLVFMDNSLSQQPQKVKQLFPFHSLHQSTNSMMIPTNSSKNRSLKPKSSSFLSLEYGNVVHKPFVLHCSSSETSAFSKSKNGRKSEEAGTRCLASTGGCHCSKRRKLRIKKIVQVPALSGKLADIPPDDYTWRKYGQKPIKGSPYPRSYYKCSSMRGCPARKHVERCLQDPSMLLVTYEGDHSHSNLTFQSPNIILQV</sequence>
<dbReference type="InterPro" id="IPR003657">
    <property type="entry name" value="WRKY_dom"/>
</dbReference>
<dbReference type="PANTHER" id="PTHR31282">
    <property type="entry name" value="WRKY TRANSCRIPTION FACTOR 21-RELATED"/>
    <property type="match status" value="1"/>
</dbReference>
<evidence type="ECO:0000256" key="5">
    <source>
        <dbReference type="ARBA" id="ARBA00023242"/>
    </source>
</evidence>
<dbReference type="EMBL" id="KK914993">
    <property type="protein sequence ID" value="KDP25638.1"/>
    <property type="molecule type" value="Genomic_DNA"/>
</dbReference>
<dbReference type="InterPro" id="IPR044810">
    <property type="entry name" value="WRKY_plant"/>
</dbReference>
<name>S5CKH3_JATCU</name>
<dbReference type="KEGG" id="jcu:105646090"/>
<dbReference type="Proteomes" id="UP000027138">
    <property type="component" value="Unassembled WGS sequence"/>
</dbReference>
<dbReference type="FunFam" id="2.20.25.80:FF:000004">
    <property type="entry name" value="WRKY transcription factor 65"/>
    <property type="match status" value="1"/>
</dbReference>
<keyword evidence="9" id="KW-1185">Reference proteome</keyword>
<dbReference type="AlphaFoldDB" id="S5CKH3"/>
<keyword evidence="2" id="KW-0805">Transcription regulation</keyword>
<reference evidence="7" key="1">
    <citation type="journal article" date="2013" name="Gene">
        <title>Genome-wide analysis of the WRKY gene family in physic nut (Jatropha curcas L.).</title>
        <authorList>
            <person name="Xiong W."/>
            <person name="Xu X."/>
            <person name="Zhang L."/>
            <person name="Wu P."/>
            <person name="Chen Y."/>
            <person name="Li M."/>
            <person name="Jiang H."/>
            <person name="Wu G."/>
        </authorList>
    </citation>
    <scope>NUCLEOTIDE SEQUENCE</scope>
</reference>
<keyword evidence="4" id="KW-0804">Transcription</keyword>
<protein>
    <submittedName>
        <fullName evidence="7">WRKY transcription factor 44</fullName>
    </submittedName>
</protein>
<evidence type="ECO:0000256" key="1">
    <source>
        <dbReference type="ARBA" id="ARBA00004123"/>
    </source>
</evidence>
<dbReference type="GO" id="GO:0005516">
    <property type="term" value="F:calmodulin binding"/>
    <property type="evidence" value="ECO:0007669"/>
    <property type="project" value="UniProtKB-ARBA"/>
</dbReference>
<dbReference type="RefSeq" id="XP_012087245.1">
    <property type="nucleotide sequence ID" value="XM_012231855.3"/>
</dbReference>
<gene>
    <name evidence="7" type="primary">WRKY44</name>
    <name evidence="8" type="ORF">JCGZ_20794</name>
</gene>
<comment type="subcellular location">
    <subcellularLocation>
        <location evidence="1">Nucleus</location>
    </subcellularLocation>
</comment>
<dbReference type="GO" id="GO:0005634">
    <property type="term" value="C:nucleus"/>
    <property type="evidence" value="ECO:0007669"/>
    <property type="project" value="UniProtKB-SubCell"/>
</dbReference>
<dbReference type="PROSITE" id="PS50811">
    <property type="entry name" value="WRKY"/>
    <property type="match status" value="1"/>
</dbReference>
<dbReference type="GeneID" id="105646090"/>
<evidence type="ECO:0000256" key="2">
    <source>
        <dbReference type="ARBA" id="ARBA00023015"/>
    </source>
</evidence>
<dbReference type="Gene3D" id="2.20.25.80">
    <property type="entry name" value="WRKY domain"/>
    <property type="match status" value="1"/>
</dbReference>
<evidence type="ECO:0000256" key="3">
    <source>
        <dbReference type="ARBA" id="ARBA00023125"/>
    </source>
</evidence>
<dbReference type="InterPro" id="IPR036576">
    <property type="entry name" value="WRKY_dom_sf"/>
</dbReference>
<dbReference type="OrthoDB" id="756799at2759"/>
<evidence type="ECO:0000259" key="6">
    <source>
        <dbReference type="PROSITE" id="PS50811"/>
    </source>
</evidence>
<proteinExistence type="predicted"/>
<dbReference type="InterPro" id="IPR018872">
    <property type="entry name" value="Zn-cluster-dom"/>
</dbReference>
<dbReference type="GO" id="GO:0003700">
    <property type="term" value="F:DNA-binding transcription factor activity"/>
    <property type="evidence" value="ECO:0007669"/>
    <property type="project" value="InterPro"/>
</dbReference>
<evidence type="ECO:0000313" key="7">
    <source>
        <dbReference type="EMBL" id="AGQ04235.1"/>
    </source>
</evidence>
<evidence type="ECO:0000313" key="8">
    <source>
        <dbReference type="EMBL" id="KDP25638.1"/>
    </source>
</evidence>
<reference evidence="8 9" key="2">
    <citation type="journal article" date="2014" name="PLoS ONE">
        <title>Global Analysis of Gene Expression Profiles in Physic Nut (Jatropha curcas L.) Seedlings Exposed to Salt Stress.</title>
        <authorList>
            <person name="Zhang L."/>
            <person name="Zhang C."/>
            <person name="Wu P."/>
            <person name="Chen Y."/>
            <person name="Li M."/>
            <person name="Jiang H."/>
            <person name="Wu G."/>
        </authorList>
    </citation>
    <scope>NUCLEOTIDE SEQUENCE [LARGE SCALE GENOMIC DNA]</scope>
    <source>
        <strain evidence="9">cv. GZQX0401</strain>
        <tissue evidence="8">Young leaves</tissue>
    </source>
</reference>
<evidence type="ECO:0000256" key="4">
    <source>
        <dbReference type="ARBA" id="ARBA00023163"/>
    </source>
</evidence>
<dbReference type="Pfam" id="PF10533">
    <property type="entry name" value="Plant_zn_clust"/>
    <property type="match status" value="1"/>
</dbReference>
<evidence type="ECO:0000313" key="9">
    <source>
        <dbReference type="Proteomes" id="UP000027138"/>
    </source>
</evidence>
<dbReference type="EMBL" id="KC485296">
    <property type="protein sequence ID" value="AGQ04235.1"/>
    <property type="molecule type" value="Genomic_DNA"/>
</dbReference>
<feature type="domain" description="WRKY" evidence="6">
    <location>
        <begin position="205"/>
        <end position="271"/>
    </location>
</feature>
<organism evidence="7">
    <name type="scientific">Jatropha curcas</name>
    <name type="common">Barbados nut</name>
    <dbReference type="NCBI Taxonomy" id="180498"/>
    <lineage>
        <taxon>Eukaryota</taxon>
        <taxon>Viridiplantae</taxon>
        <taxon>Streptophyta</taxon>
        <taxon>Embryophyta</taxon>
        <taxon>Tracheophyta</taxon>
        <taxon>Spermatophyta</taxon>
        <taxon>Magnoliopsida</taxon>
        <taxon>eudicotyledons</taxon>
        <taxon>Gunneridae</taxon>
        <taxon>Pentapetalae</taxon>
        <taxon>rosids</taxon>
        <taxon>fabids</taxon>
        <taxon>Malpighiales</taxon>
        <taxon>Euphorbiaceae</taxon>
        <taxon>Crotonoideae</taxon>
        <taxon>Jatropheae</taxon>
        <taxon>Jatropha</taxon>
    </lineage>
</organism>
<dbReference type="SUPFAM" id="SSF118290">
    <property type="entry name" value="WRKY DNA-binding domain"/>
    <property type="match status" value="1"/>
</dbReference>